<organism evidence="2 3">
    <name type="scientific">Syntrophus aciditrophicus (strain SB)</name>
    <dbReference type="NCBI Taxonomy" id="56780"/>
    <lineage>
        <taxon>Bacteria</taxon>
        <taxon>Pseudomonadati</taxon>
        <taxon>Thermodesulfobacteriota</taxon>
        <taxon>Syntrophia</taxon>
        <taxon>Syntrophales</taxon>
        <taxon>Syntrophaceae</taxon>
        <taxon>Syntrophus</taxon>
    </lineage>
</organism>
<dbReference type="KEGG" id="sat:SYN_02611"/>
<dbReference type="InParanoid" id="Q2LPX9"/>
<evidence type="ECO:0000313" key="3">
    <source>
        <dbReference type="Proteomes" id="UP000001933"/>
    </source>
</evidence>
<protein>
    <submittedName>
        <fullName evidence="2">Hypothetical cytosolic protein</fullName>
    </submittedName>
</protein>
<dbReference type="Proteomes" id="UP000001933">
    <property type="component" value="Chromosome"/>
</dbReference>
<name>Q2LPX9_SYNAS</name>
<dbReference type="EMBL" id="CP000252">
    <property type="protein sequence ID" value="ABC76336.1"/>
    <property type="molecule type" value="Genomic_DNA"/>
</dbReference>
<accession>Q2LPX9</accession>
<dbReference type="AlphaFoldDB" id="Q2LPX9"/>
<feature type="compositionally biased region" description="Basic and acidic residues" evidence="1">
    <location>
        <begin position="46"/>
        <end position="56"/>
    </location>
</feature>
<evidence type="ECO:0000313" key="2">
    <source>
        <dbReference type="EMBL" id="ABC76336.1"/>
    </source>
</evidence>
<sequence>MQTEKPARDRFCARRNLFLACNIEVAFRGFQSIMVLPVPSGSLKGMESREKKFHEPFRRKRTSHSSYPGRHPDF</sequence>
<evidence type="ECO:0000256" key="1">
    <source>
        <dbReference type="SAM" id="MobiDB-lite"/>
    </source>
</evidence>
<reference evidence="2 3" key="1">
    <citation type="journal article" date="2007" name="Proc. Natl. Acad. Sci. U.S.A.">
        <title>The genome of Syntrophus aciditrophicus: life at the thermodynamic limit of microbial growth.</title>
        <authorList>
            <person name="McInerney M.J."/>
            <person name="Rohlin L."/>
            <person name="Mouttaki H."/>
            <person name="Kim U."/>
            <person name="Krupp R.S."/>
            <person name="Rios-Hernandez L."/>
            <person name="Sieber J."/>
            <person name="Struchtemeyer C.G."/>
            <person name="Bhattacharyya A."/>
            <person name="Campbell J.W."/>
            <person name="Gunsalus R.P."/>
        </authorList>
    </citation>
    <scope>NUCLEOTIDE SEQUENCE [LARGE SCALE GENOMIC DNA]</scope>
    <source>
        <strain evidence="2 3">SB</strain>
    </source>
</reference>
<feature type="region of interest" description="Disordered" evidence="1">
    <location>
        <begin position="41"/>
        <end position="74"/>
    </location>
</feature>
<dbReference type="STRING" id="56780.SYN_02611"/>
<gene>
    <name evidence="2" type="ORF">SYN_02611</name>
</gene>
<keyword evidence="3" id="KW-1185">Reference proteome</keyword>
<dbReference type="HOGENOM" id="CLU_2686485_0_0_7"/>
<proteinExistence type="predicted"/>